<evidence type="ECO:0000256" key="10">
    <source>
        <dbReference type="ARBA" id="ARBA00029760"/>
    </source>
</evidence>
<sequence length="460" mass="49746">MLRTELPQIVTDTLPGPKALAMIERRKAATPSAIRCVYPLVIQRGEGAMVEDVDGNKFLDWVGGVGVLNIGYSHPEVVAAVKEQADKFFHCMFNIGTHEGYVKLAEKLSAIAPVKGDRKKAFFANSGAEADENAVKLAKAYTGRQNIIVFSGAFHGRTLLTMSMTAKKSYAKGMGPFPDGIFRAQFPYYYRNPEGMPESAQMDYYLKSIYDVFEQCGAADSIAAIVVEPVQGEGGFIPVPIEWIREIRKICDQYGILLIADEVQSGFCRTGRMFASEYWKEAGCCPDILATAKSIAAGIPLSAIIAREEIMEAPAPGTIGGTFCGNALACAAALKTIEVMERDQLAARALGIGSQVMTCYQQMKEEFECVGDVRGLGAMVGIEFVKEKATKEPDAALTSAIIQECASKGLIVENAGTYGNVIRFLAPLVITDEQLQAGLHILREAIRTCSESLVCKGKTA</sequence>
<evidence type="ECO:0000256" key="2">
    <source>
        <dbReference type="ARBA" id="ARBA00001933"/>
    </source>
</evidence>
<dbReference type="Pfam" id="PF00202">
    <property type="entry name" value="Aminotran_3"/>
    <property type="match status" value="1"/>
</dbReference>
<dbReference type="InterPro" id="IPR015421">
    <property type="entry name" value="PyrdxlP-dep_Trfase_major"/>
</dbReference>
<dbReference type="InterPro" id="IPR015424">
    <property type="entry name" value="PyrdxlP-dep_Trfase"/>
</dbReference>
<dbReference type="InterPro" id="IPR005814">
    <property type="entry name" value="Aminotrans_3"/>
</dbReference>
<reference evidence="17" key="2">
    <citation type="journal article" date="2021" name="PeerJ">
        <title>Extensive microbial diversity within the chicken gut microbiome revealed by metagenomics and culture.</title>
        <authorList>
            <person name="Gilroy R."/>
            <person name="Ravi A."/>
            <person name="Getino M."/>
            <person name="Pursley I."/>
            <person name="Horton D.L."/>
            <person name="Alikhan N.F."/>
            <person name="Baker D."/>
            <person name="Gharbi K."/>
            <person name="Hall N."/>
            <person name="Watson M."/>
            <person name="Adriaenssens E.M."/>
            <person name="Foster-Nyarko E."/>
            <person name="Jarju S."/>
            <person name="Secka A."/>
            <person name="Antonio M."/>
            <person name="Oren A."/>
            <person name="Chaudhuri R.R."/>
            <person name="La Ragione R."/>
            <person name="Hildebrand F."/>
            <person name="Pallen M.J."/>
        </authorList>
    </citation>
    <scope>NUCLEOTIDE SEQUENCE</scope>
    <source>
        <strain evidence="17">ChiSjej3B21-11622</strain>
    </source>
</reference>
<keyword evidence="9 16" id="KW-0663">Pyridoxal phosphate</keyword>
<evidence type="ECO:0000256" key="11">
    <source>
        <dbReference type="ARBA" id="ARBA00030204"/>
    </source>
</evidence>
<comment type="cofactor">
    <cofactor evidence="2">
        <name>pyridoxal 5'-phosphate</name>
        <dbReference type="ChEBI" id="CHEBI:597326"/>
    </cofactor>
</comment>
<comment type="pathway">
    <text evidence="3">Amino-acid degradation; 4-aminobutanoate degradation.</text>
</comment>
<evidence type="ECO:0000256" key="6">
    <source>
        <dbReference type="ARBA" id="ARBA00012912"/>
    </source>
</evidence>
<comment type="similarity">
    <text evidence="4 16">Belongs to the class-III pyridoxal-phosphate-dependent aminotransferase family.</text>
</comment>
<name>A0A9D0ZU42_9FIRM</name>
<dbReference type="SUPFAM" id="SSF53383">
    <property type="entry name" value="PLP-dependent transferases"/>
    <property type="match status" value="1"/>
</dbReference>
<evidence type="ECO:0000256" key="4">
    <source>
        <dbReference type="ARBA" id="ARBA00008954"/>
    </source>
</evidence>
<dbReference type="InterPro" id="IPR049704">
    <property type="entry name" value="Aminotrans_3_PPA_site"/>
</dbReference>
<keyword evidence="8" id="KW-0808">Transferase</keyword>
<dbReference type="GO" id="GO:0030170">
    <property type="term" value="F:pyridoxal phosphate binding"/>
    <property type="evidence" value="ECO:0007669"/>
    <property type="project" value="InterPro"/>
</dbReference>
<accession>A0A9D0ZU42</accession>
<dbReference type="FunFam" id="3.40.640.10:FF:000013">
    <property type="entry name" value="4-aminobutyrate aminotransferase"/>
    <property type="match status" value="1"/>
</dbReference>
<dbReference type="EC" id="2.6.1.22" evidence="5"/>
<dbReference type="EMBL" id="DVFT01000044">
    <property type="protein sequence ID" value="HIQ95551.1"/>
    <property type="molecule type" value="Genomic_DNA"/>
</dbReference>
<dbReference type="CDD" id="cd00610">
    <property type="entry name" value="OAT_like"/>
    <property type="match status" value="1"/>
</dbReference>
<evidence type="ECO:0000313" key="17">
    <source>
        <dbReference type="EMBL" id="HIQ95551.1"/>
    </source>
</evidence>
<comment type="caution">
    <text evidence="17">The sequence shown here is derived from an EMBL/GenBank/DDBJ whole genome shotgun (WGS) entry which is preliminary data.</text>
</comment>
<comment type="catalytic activity">
    <reaction evidence="14">
        <text>4-aminobutanoate + 2-oxoglutarate = succinate semialdehyde + L-glutamate</text>
        <dbReference type="Rhea" id="RHEA:23352"/>
        <dbReference type="ChEBI" id="CHEBI:16810"/>
        <dbReference type="ChEBI" id="CHEBI:29985"/>
        <dbReference type="ChEBI" id="CHEBI:57706"/>
        <dbReference type="ChEBI" id="CHEBI:59888"/>
        <dbReference type="EC" id="2.6.1.19"/>
    </reaction>
</comment>
<dbReference type="Gene3D" id="3.40.640.10">
    <property type="entry name" value="Type I PLP-dependent aspartate aminotransferase-like (Major domain)"/>
    <property type="match status" value="1"/>
</dbReference>
<evidence type="ECO:0000256" key="5">
    <source>
        <dbReference type="ARBA" id="ARBA00012876"/>
    </source>
</evidence>
<dbReference type="PROSITE" id="PS00600">
    <property type="entry name" value="AA_TRANSFER_CLASS_3"/>
    <property type="match status" value="1"/>
</dbReference>
<comment type="catalytic activity">
    <reaction evidence="1">
        <text>(S)-3-amino-2-methylpropanoate + 2-oxoglutarate = 2-methyl-3-oxopropanoate + L-glutamate</text>
        <dbReference type="Rhea" id="RHEA:13993"/>
        <dbReference type="ChEBI" id="CHEBI:16810"/>
        <dbReference type="ChEBI" id="CHEBI:29985"/>
        <dbReference type="ChEBI" id="CHEBI:57700"/>
        <dbReference type="ChEBI" id="CHEBI:58655"/>
        <dbReference type="EC" id="2.6.1.22"/>
    </reaction>
</comment>
<dbReference type="GO" id="GO:0042802">
    <property type="term" value="F:identical protein binding"/>
    <property type="evidence" value="ECO:0007669"/>
    <property type="project" value="TreeGrafter"/>
</dbReference>
<evidence type="ECO:0000256" key="12">
    <source>
        <dbReference type="ARBA" id="ARBA00030857"/>
    </source>
</evidence>
<proteinExistence type="inferred from homology"/>
<dbReference type="Gene3D" id="3.90.1150.10">
    <property type="entry name" value="Aspartate Aminotransferase, domain 1"/>
    <property type="match status" value="1"/>
</dbReference>
<reference evidence="17" key="1">
    <citation type="submission" date="2020-10" db="EMBL/GenBank/DDBJ databases">
        <authorList>
            <person name="Gilroy R."/>
        </authorList>
    </citation>
    <scope>NUCLEOTIDE SEQUENCE</scope>
    <source>
        <strain evidence="17">ChiSjej3B21-11622</strain>
    </source>
</reference>
<evidence type="ECO:0000256" key="3">
    <source>
        <dbReference type="ARBA" id="ARBA00005176"/>
    </source>
</evidence>
<dbReference type="InterPro" id="IPR050103">
    <property type="entry name" value="Class-III_PLP-dep_AT"/>
</dbReference>
<evidence type="ECO:0000256" key="1">
    <source>
        <dbReference type="ARBA" id="ARBA00001750"/>
    </source>
</evidence>
<evidence type="ECO:0000256" key="14">
    <source>
        <dbReference type="ARBA" id="ARBA00048021"/>
    </source>
</evidence>
<organism evidence="17 18">
    <name type="scientific">Candidatus Limivivens merdigallinarum</name>
    <dbReference type="NCBI Taxonomy" id="2840859"/>
    <lineage>
        <taxon>Bacteria</taxon>
        <taxon>Bacillati</taxon>
        <taxon>Bacillota</taxon>
        <taxon>Clostridia</taxon>
        <taxon>Lachnospirales</taxon>
        <taxon>Lachnospiraceae</taxon>
        <taxon>Lachnospiraceae incertae sedis</taxon>
        <taxon>Candidatus Limivivens</taxon>
    </lineage>
</organism>
<protein>
    <recommendedName>
        <fullName evidence="12">(S)-3-amino-2-methylpropionate transaminase</fullName>
        <ecNumber evidence="6">2.6.1.19</ecNumber>
        <ecNumber evidence="5">2.6.1.22</ecNumber>
    </recommendedName>
    <alternativeName>
        <fullName evidence="13">GABA aminotransferase</fullName>
    </alternativeName>
    <alternativeName>
        <fullName evidence="11">Gamma-amino-N-butyrate transaminase</fullName>
    </alternativeName>
    <alternativeName>
        <fullName evidence="15">Glutamate:succinic semialdehyde transaminase</fullName>
    </alternativeName>
    <alternativeName>
        <fullName evidence="10">L-AIBAT</fullName>
    </alternativeName>
</protein>
<dbReference type="Proteomes" id="UP000886886">
    <property type="component" value="Unassembled WGS sequence"/>
</dbReference>
<evidence type="ECO:0000256" key="7">
    <source>
        <dbReference type="ARBA" id="ARBA00022576"/>
    </source>
</evidence>
<dbReference type="PANTHER" id="PTHR11986:SF58">
    <property type="entry name" value="LEUCINE_METHIONINE RACEMASE"/>
    <property type="match status" value="1"/>
</dbReference>
<evidence type="ECO:0000256" key="16">
    <source>
        <dbReference type="RuleBase" id="RU003560"/>
    </source>
</evidence>
<dbReference type="PANTHER" id="PTHR11986">
    <property type="entry name" value="AMINOTRANSFERASE CLASS III"/>
    <property type="match status" value="1"/>
</dbReference>
<dbReference type="EC" id="2.6.1.19" evidence="6"/>
<evidence type="ECO:0000313" key="18">
    <source>
        <dbReference type="Proteomes" id="UP000886886"/>
    </source>
</evidence>
<evidence type="ECO:0000256" key="13">
    <source>
        <dbReference type="ARBA" id="ARBA00031787"/>
    </source>
</evidence>
<dbReference type="GO" id="GO:0047298">
    <property type="term" value="F:(S)-3-amino-2-methylpropionate transaminase activity"/>
    <property type="evidence" value="ECO:0007669"/>
    <property type="project" value="UniProtKB-EC"/>
</dbReference>
<dbReference type="PIRSF" id="PIRSF000521">
    <property type="entry name" value="Transaminase_4ab_Lys_Orn"/>
    <property type="match status" value="1"/>
</dbReference>
<gene>
    <name evidence="17" type="ORF">IAB26_03215</name>
</gene>
<evidence type="ECO:0000256" key="15">
    <source>
        <dbReference type="ARBA" id="ARBA00050054"/>
    </source>
</evidence>
<evidence type="ECO:0000256" key="9">
    <source>
        <dbReference type="ARBA" id="ARBA00022898"/>
    </source>
</evidence>
<keyword evidence="7 17" id="KW-0032">Aminotransferase</keyword>
<dbReference type="AlphaFoldDB" id="A0A9D0ZU42"/>
<dbReference type="GO" id="GO:0034386">
    <property type="term" value="F:4-aminobutyrate:2-oxoglutarate transaminase activity"/>
    <property type="evidence" value="ECO:0007669"/>
    <property type="project" value="UniProtKB-EC"/>
</dbReference>
<evidence type="ECO:0000256" key="8">
    <source>
        <dbReference type="ARBA" id="ARBA00022679"/>
    </source>
</evidence>
<dbReference type="InterPro" id="IPR015422">
    <property type="entry name" value="PyrdxlP-dep_Trfase_small"/>
</dbReference>